<dbReference type="InterPro" id="IPR017441">
    <property type="entry name" value="Protein_kinase_ATP_BS"/>
</dbReference>
<dbReference type="PROSITE" id="PS50011">
    <property type="entry name" value="PROTEIN_KINASE_DOM"/>
    <property type="match status" value="1"/>
</dbReference>
<keyword evidence="11" id="KW-1185">Reference proteome</keyword>
<keyword evidence="5" id="KW-0418">Kinase</keyword>
<evidence type="ECO:0000256" key="5">
    <source>
        <dbReference type="ARBA" id="ARBA00022777"/>
    </source>
</evidence>
<feature type="domain" description="Protein kinase" evidence="9">
    <location>
        <begin position="245"/>
        <end position="502"/>
    </location>
</feature>
<feature type="compositionally biased region" description="Polar residues" evidence="8">
    <location>
        <begin position="155"/>
        <end position="168"/>
    </location>
</feature>
<dbReference type="InterPro" id="IPR008271">
    <property type="entry name" value="Ser/Thr_kinase_AS"/>
</dbReference>
<dbReference type="InterPro" id="IPR050205">
    <property type="entry name" value="CDPK_Ser/Thr_kinases"/>
</dbReference>
<dbReference type="Pfam" id="PF00069">
    <property type="entry name" value="Pkinase"/>
    <property type="match status" value="1"/>
</dbReference>
<dbReference type="PROSITE" id="PS00108">
    <property type="entry name" value="PROTEIN_KINASE_ST"/>
    <property type="match status" value="1"/>
</dbReference>
<dbReference type="InterPro" id="IPR000719">
    <property type="entry name" value="Prot_kinase_dom"/>
</dbReference>
<dbReference type="AlphaFoldDB" id="A0A484LKK6"/>
<accession>A0A484LKK6</accession>
<evidence type="ECO:0000259" key="9">
    <source>
        <dbReference type="PROSITE" id="PS50011"/>
    </source>
</evidence>
<dbReference type="SUPFAM" id="SSF56112">
    <property type="entry name" value="Protein kinase-like (PK-like)"/>
    <property type="match status" value="1"/>
</dbReference>
<keyword evidence="3" id="KW-0808">Transferase</keyword>
<keyword evidence="2" id="KW-0723">Serine/threonine-protein kinase</keyword>
<evidence type="ECO:0000256" key="3">
    <source>
        <dbReference type="ARBA" id="ARBA00022679"/>
    </source>
</evidence>
<evidence type="ECO:0000256" key="4">
    <source>
        <dbReference type="ARBA" id="ARBA00022741"/>
    </source>
</evidence>
<keyword evidence="6 7" id="KW-0067">ATP-binding</keyword>
<dbReference type="Pfam" id="PF14223">
    <property type="entry name" value="Retrotran_gag_2"/>
    <property type="match status" value="1"/>
</dbReference>
<name>A0A484LKK6_9ASTE</name>
<proteinExistence type="inferred from homology"/>
<dbReference type="InterPro" id="IPR011009">
    <property type="entry name" value="Kinase-like_dom_sf"/>
</dbReference>
<sequence>MRFLDGTNVASSSDDVEWLQFDALLQGWILSTVTDEVSDLVLANSPTAHSLWTAIYKLFHDNKHARAMQLEHRFRTTVKGTRTINEYCHLLKNLADYLDDVDAPVTEHALVLQVLQGLPQNIRSQVTFLQYQTPFPTFMEVRSALLLVEQQQNDATHGADSSTALLSTGSRGGNPAGGGQQRQNGPGRGYGSSPRSFNGGNRGRGRGRGRGGSNQRQPTGSQPWQERKRPTPKHCGMSAELNRSYRVCEEIGRGRFGVVFKCYSPDSGDAFAVKSIEKRLIAEDSVDRQCLFNETKVMLRLSSNPYALRIFDVFEDDDHLHLVVELCASSDLFHRISSRPVFSEAEALTVMAPLMEAIAHCHRLGVAHRDIKPENVLYNEWGEMKLADFGSAECFGEGQLMSGVVGTPYYVAPEVLAGRDYTEKVDVWSAGVILYIMLAGVPPFYGDSAEKIFEAVLRANLRFPLRIFSAVSPEAKDLLRRMLCKDVSRRFSAEQVLRHPWMTSNGESRGVGVLA</sequence>
<feature type="region of interest" description="Disordered" evidence="8">
    <location>
        <begin position="155"/>
        <end position="237"/>
    </location>
</feature>
<feature type="compositionally biased region" description="Gly residues" evidence="8">
    <location>
        <begin position="170"/>
        <end position="190"/>
    </location>
</feature>
<dbReference type="PROSITE" id="PS00107">
    <property type="entry name" value="PROTEIN_KINASE_ATP"/>
    <property type="match status" value="1"/>
</dbReference>
<dbReference type="Proteomes" id="UP000595140">
    <property type="component" value="Unassembled WGS sequence"/>
</dbReference>
<dbReference type="OrthoDB" id="40902at2759"/>
<dbReference type="Gene3D" id="1.10.510.10">
    <property type="entry name" value="Transferase(Phosphotransferase) domain 1"/>
    <property type="match status" value="1"/>
</dbReference>
<gene>
    <name evidence="10" type="ORF">CCAM_LOCUS18613</name>
</gene>
<evidence type="ECO:0000313" key="11">
    <source>
        <dbReference type="Proteomes" id="UP000595140"/>
    </source>
</evidence>
<dbReference type="SMART" id="SM00220">
    <property type="entry name" value="S_TKc"/>
    <property type="match status" value="1"/>
</dbReference>
<dbReference type="FunFam" id="1.10.510.10:FF:000600">
    <property type="entry name" value="Phosphoenolpyruvate carboxylase kinase 2"/>
    <property type="match status" value="1"/>
</dbReference>
<keyword evidence="4 7" id="KW-0547">Nucleotide-binding</keyword>
<evidence type="ECO:0000256" key="6">
    <source>
        <dbReference type="ARBA" id="ARBA00022840"/>
    </source>
</evidence>
<dbReference type="GO" id="GO:0005524">
    <property type="term" value="F:ATP binding"/>
    <property type="evidence" value="ECO:0007669"/>
    <property type="project" value="UniProtKB-UniRule"/>
</dbReference>
<feature type="compositionally biased region" description="Polar residues" evidence="8">
    <location>
        <begin position="215"/>
        <end position="224"/>
    </location>
</feature>
<evidence type="ECO:0000256" key="1">
    <source>
        <dbReference type="ARBA" id="ARBA00005354"/>
    </source>
</evidence>
<evidence type="ECO:0000256" key="7">
    <source>
        <dbReference type="PROSITE-ProRule" id="PRU10141"/>
    </source>
</evidence>
<feature type="binding site" evidence="7">
    <location>
        <position position="274"/>
    </location>
    <ligand>
        <name>ATP</name>
        <dbReference type="ChEBI" id="CHEBI:30616"/>
    </ligand>
</feature>
<comment type="similarity">
    <text evidence="1">Belongs to the protein kinase superfamily. CAMK Ser/Thr protein kinase family. CaMK subfamily.</text>
</comment>
<dbReference type="EMBL" id="OOIL02001569">
    <property type="protein sequence ID" value="VFQ76837.1"/>
    <property type="molecule type" value="Genomic_DNA"/>
</dbReference>
<evidence type="ECO:0000313" key="10">
    <source>
        <dbReference type="EMBL" id="VFQ76837.1"/>
    </source>
</evidence>
<dbReference type="PANTHER" id="PTHR24349">
    <property type="entry name" value="SERINE/THREONINE-PROTEIN KINASE"/>
    <property type="match status" value="1"/>
</dbReference>
<reference evidence="10 11" key="1">
    <citation type="submission" date="2018-04" db="EMBL/GenBank/DDBJ databases">
        <authorList>
            <person name="Vogel A."/>
        </authorList>
    </citation>
    <scope>NUCLEOTIDE SEQUENCE [LARGE SCALE GENOMIC DNA]</scope>
</reference>
<dbReference type="GO" id="GO:0004674">
    <property type="term" value="F:protein serine/threonine kinase activity"/>
    <property type="evidence" value="ECO:0007669"/>
    <property type="project" value="UniProtKB-KW"/>
</dbReference>
<evidence type="ECO:0000256" key="8">
    <source>
        <dbReference type="SAM" id="MobiDB-lite"/>
    </source>
</evidence>
<organism evidence="10 11">
    <name type="scientific">Cuscuta campestris</name>
    <dbReference type="NCBI Taxonomy" id="132261"/>
    <lineage>
        <taxon>Eukaryota</taxon>
        <taxon>Viridiplantae</taxon>
        <taxon>Streptophyta</taxon>
        <taxon>Embryophyta</taxon>
        <taxon>Tracheophyta</taxon>
        <taxon>Spermatophyta</taxon>
        <taxon>Magnoliopsida</taxon>
        <taxon>eudicotyledons</taxon>
        <taxon>Gunneridae</taxon>
        <taxon>Pentapetalae</taxon>
        <taxon>asterids</taxon>
        <taxon>lamiids</taxon>
        <taxon>Solanales</taxon>
        <taxon>Convolvulaceae</taxon>
        <taxon>Cuscuteae</taxon>
        <taxon>Cuscuta</taxon>
        <taxon>Cuscuta subgen. Grammica</taxon>
        <taxon>Cuscuta sect. Cleistogrammica</taxon>
    </lineage>
</organism>
<evidence type="ECO:0000256" key="2">
    <source>
        <dbReference type="ARBA" id="ARBA00022527"/>
    </source>
</evidence>
<protein>
    <recommendedName>
        <fullName evidence="9">Protein kinase domain-containing protein</fullName>
    </recommendedName>
</protein>
<dbReference type="CDD" id="cd05117">
    <property type="entry name" value="STKc_CAMK"/>
    <property type="match status" value="1"/>
</dbReference>